<dbReference type="Proteomes" id="UP000184255">
    <property type="component" value="Unassembled WGS sequence"/>
</dbReference>
<dbReference type="RefSeq" id="XP_041685316.1">
    <property type="nucleotide sequence ID" value="XM_041835121.1"/>
</dbReference>
<reference evidence="3" key="1">
    <citation type="journal article" date="2016" name="Genome Biol. Evol.">
        <title>Comparative 'omics' of the Fusarium fujikuroi species complex highlights differences in genetic potential and metabolite synthesis.</title>
        <authorList>
            <person name="Niehaus E.-M."/>
            <person name="Muensterkoetter M."/>
            <person name="Proctor R.H."/>
            <person name="Brown D.W."/>
            <person name="Sharon A."/>
            <person name="Idan Y."/>
            <person name="Oren-Young L."/>
            <person name="Sieber C.M."/>
            <person name="Novak O."/>
            <person name="Pencik A."/>
            <person name="Tarkowska D."/>
            <person name="Hromadova K."/>
            <person name="Freeman S."/>
            <person name="Maymon M."/>
            <person name="Elazar M."/>
            <person name="Youssef S.A."/>
            <person name="El-Shabrawy E.S.M."/>
            <person name="Shalaby A.B.A."/>
            <person name="Houterman P."/>
            <person name="Brock N.L."/>
            <person name="Burkhardt I."/>
            <person name="Tsavkelova E.A."/>
            <person name="Dickschat J.S."/>
            <person name="Galuszka P."/>
            <person name="Gueldener U."/>
            <person name="Tudzynski B."/>
        </authorList>
    </citation>
    <scope>NUCLEOTIDE SEQUENCE [LARGE SCALE GENOMIC DNA]</scope>
    <source>
        <strain evidence="3">MRC7560</strain>
    </source>
</reference>
<organism evidence="2 3">
    <name type="scientific">Fusarium mangiferae</name>
    <name type="common">Mango malformation disease fungus</name>
    <dbReference type="NCBI Taxonomy" id="192010"/>
    <lineage>
        <taxon>Eukaryota</taxon>
        <taxon>Fungi</taxon>
        <taxon>Dikarya</taxon>
        <taxon>Ascomycota</taxon>
        <taxon>Pezizomycotina</taxon>
        <taxon>Sordariomycetes</taxon>
        <taxon>Hypocreomycetidae</taxon>
        <taxon>Hypocreales</taxon>
        <taxon>Nectriaceae</taxon>
        <taxon>Fusarium</taxon>
        <taxon>Fusarium fujikuroi species complex</taxon>
    </lineage>
</organism>
<feature type="domain" description="NmrA-like" evidence="1">
    <location>
        <begin position="3"/>
        <end position="83"/>
    </location>
</feature>
<dbReference type="InterPro" id="IPR036291">
    <property type="entry name" value="NAD(P)-bd_dom_sf"/>
</dbReference>
<evidence type="ECO:0000313" key="2">
    <source>
        <dbReference type="EMBL" id="CVK98595.1"/>
    </source>
</evidence>
<dbReference type="Pfam" id="PF05368">
    <property type="entry name" value="NmrA"/>
    <property type="match status" value="1"/>
</dbReference>
<evidence type="ECO:0000259" key="1">
    <source>
        <dbReference type="Pfam" id="PF05368"/>
    </source>
</evidence>
<dbReference type="EMBL" id="FCQH01000009">
    <property type="protein sequence ID" value="CVK98595.1"/>
    <property type="molecule type" value="Genomic_DNA"/>
</dbReference>
<dbReference type="Gene3D" id="3.40.50.720">
    <property type="entry name" value="NAD(P)-binding Rossmann-like Domain"/>
    <property type="match status" value="1"/>
</dbReference>
<dbReference type="GO" id="GO:0005737">
    <property type="term" value="C:cytoplasm"/>
    <property type="evidence" value="ECO:0007669"/>
    <property type="project" value="TreeGrafter"/>
</dbReference>
<keyword evidence="3" id="KW-1185">Reference proteome</keyword>
<dbReference type="SUPFAM" id="SSF51735">
    <property type="entry name" value="NAD(P)-binding Rossmann-fold domains"/>
    <property type="match status" value="1"/>
</dbReference>
<comment type="caution">
    <text evidence="2">The sequence shown here is derived from an EMBL/GenBank/DDBJ whole genome shotgun (WGS) entry which is preliminary data.</text>
</comment>
<dbReference type="InterPro" id="IPR051783">
    <property type="entry name" value="NAD(P)-dependent_oxidoreduct"/>
</dbReference>
<dbReference type="GeneID" id="65094956"/>
<dbReference type="InterPro" id="IPR008030">
    <property type="entry name" value="NmrA-like"/>
</dbReference>
<sequence length="148" mass="16681">METQRILITGATGYVGGSVLTTILANPFLVKFPITALVRTQAQASTLSSLPMTPLFFKNLDDTDFLTEVASAHDIVIHTANGYHVPSAQAFIRGLAQRKWKTRREVHYIHNSGSSNFRDRPVSKAYIETKVFSDKDDVYVYEKMREKN</sequence>
<gene>
    <name evidence="2" type="ORF">FMAN_16164</name>
</gene>
<dbReference type="PANTHER" id="PTHR48079:SF6">
    <property type="entry name" value="NAD(P)-BINDING DOMAIN-CONTAINING PROTEIN-RELATED"/>
    <property type="match status" value="1"/>
</dbReference>
<proteinExistence type="predicted"/>
<name>A0A1L7TSF6_FUSMA</name>
<dbReference type="GO" id="GO:0004029">
    <property type="term" value="F:aldehyde dehydrogenase (NAD+) activity"/>
    <property type="evidence" value="ECO:0007669"/>
    <property type="project" value="TreeGrafter"/>
</dbReference>
<dbReference type="AlphaFoldDB" id="A0A1L7TSF6"/>
<protein>
    <submittedName>
        <fullName evidence="2">Related to NAD dependent epimerase/dehydratase family protein</fullName>
    </submittedName>
</protein>
<accession>A0A1L7TSF6</accession>
<evidence type="ECO:0000313" key="3">
    <source>
        <dbReference type="Proteomes" id="UP000184255"/>
    </source>
</evidence>
<dbReference type="VEuPathDB" id="FungiDB:FMAN_16164"/>
<dbReference type="PANTHER" id="PTHR48079">
    <property type="entry name" value="PROTEIN YEEZ"/>
    <property type="match status" value="1"/>
</dbReference>